<protein>
    <submittedName>
        <fullName evidence="1">Uncharacterized protein</fullName>
    </submittedName>
</protein>
<dbReference type="AlphaFoldDB" id="A0A8J8MB08"/>
<proteinExistence type="predicted"/>
<evidence type="ECO:0000313" key="1">
    <source>
        <dbReference type="EMBL" id="QUH29607.1"/>
    </source>
</evidence>
<dbReference type="Proteomes" id="UP000677305">
    <property type="component" value="Chromosome"/>
</dbReference>
<name>A0A8J8MB08_9FIRM</name>
<dbReference type="EMBL" id="CP058561">
    <property type="protein sequence ID" value="QUH29607.1"/>
    <property type="molecule type" value="Genomic_DNA"/>
</dbReference>
<dbReference type="RefSeq" id="WP_212693628.1">
    <property type="nucleotide sequence ID" value="NZ_CP058561.1"/>
</dbReference>
<keyword evidence="2" id="KW-1185">Reference proteome</keyword>
<gene>
    <name evidence="1" type="ORF">HYG85_12105</name>
</gene>
<organism evidence="1 2">
    <name type="scientific">Vallitalea guaymasensis</name>
    <dbReference type="NCBI Taxonomy" id="1185412"/>
    <lineage>
        <taxon>Bacteria</taxon>
        <taxon>Bacillati</taxon>
        <taxon>Bacillota</taxon>
        <taxon>Clostridia</taxon>
        <taxon>Lachnospirales</taxon>
        <taxon>Vallitaleaceae</taxon>
        <taxon>Vallitalea</taxon>
    </lineage>
</organism>
<evidence type="ECO:0000313" key="2">
    <source>
        <dbReference type="Proteomes" id="UP000677305"/>
    </source>
</evidence>
<sequence length="184" mass="21400">MINLLEQRGGLDMLKTLFLYLKTSNDACSGSKYIYSFSNRKIVGVDVERYNTKSSRYSLQHECKINPYKLSNEIFSNLFNYGINNANHIRITNIEMQDFESDDIEELHILLENLLYNRYDNIIANLNYIIDVYDAKLMSITFKYKGYDIKLGSEGVVRIDAPNEVFSDFLYDKEINSLILGARL</sequence>
<reference evidence="1 2" key="1">
    <citation type="submission" date="2020-07" db="EMBL/GenBank/DDBJ databases">
        <title>Vallitalea guaymasensis genome.</title>
        <authorList>
            <person name="Postec A."/>
        </authorList>
    </citation>
    <scope>NUCLEOTIDE SEQUENCE [LARGE SCALE GENOMIC DNA]</scope>
    <source>
        <strain evidence="1 2">Ra1766G1</strain>
    </source>
</reference>
<dbReference type="KEGG" id="vgu:HYG85_12105"/>
<accession>A0A8J8MB08</accession>